<evidence type="ECO:0000313" key="17">
    <source>
        <dbReference type="Proteomes" id="UP000441208"/>
    </source>
</evidence>
<evidence type="ECO:0000313" key="13">
    <source>
        <dbReference type="Proteomes" id="UP000433483"/>
    </source>
</evidence>
<dbReference type="Proteomes" id="UP000486351">
    <property type="component" value="Unassembled WGS sequence"/>
</dbReference>
<evidence type="ECO:0000313" key="20">
    <source>
        <dbReference type="Proteomes" id="UP000486351"/>
    </source>
</evidence>
<dbReference type="Proteomes" id="UP000488956">
    <property type="component" value="Unassembled WGS sequence"/>
</dbReference>
<evidence type="ECO:0000313" key="21">
    <source>
        <dbReference type="Proteomes" id="UP000488956"/>
    </source>
</evidence>
<dbReference type="Proteomes" id="UP000429523">
    <property type="component" value="Unassembled WGS sequence"/>
</dbReference>
<keyword evidence="1" id="KW-0732">Signal</keyword>
<comment type="caution">
    <text evidence="3">The sequence shown here is derived from an EMBL/GenBank/DDBJ whole genome shotgun (WGS) entry which is preliminary data.</text>
</comment>
<accession>A0A6A3KRF0</accession>
<evidence type="ECO:0000313" key="10">
    <source>
        <dbReference type="EMBL" id="KAE9307806.1"/>
    </source>
</evidence>
<evidence type="ECO:0000313" key="12">
    <source>
        <dbReference type="Proteomes" id="UP000429523"/>
    </source>
</evidence>
<evidence type="ECO:0000313" key="2">
    <source>
        <dbReference type="EMBL" id="KAE8936815.1"/>
    </source>
</evidence>
<dbReference type="EMBL" id="QXFX01001666">
    <property type="protein sequence ID" value="KAE9086642.1"/>
    <property type="molecule type" value="Genomic_DNA"/>
</dbReference>
<dbReference type="EMBL" id="QXGA01000601">
    <property type="protein sequence ID" value="KAE9143664.1"/>
    <property type="molecule type" value="Genomic_DNA"/>
</dbReference>
<evidence type="ECO:0000313" key="3">
    <source>
        <dbReference type="EMBL" id="KAE9007805.1"/>
    </source>
</evidence>
<dbReference type="Proteomes" id="UP000441208">
    <property type="component" value="Unassembled WGS sequence"/>
</dbReference>
<dbReference type="EMBL" id="QXGC01001646">
    <property type="protein sequence ID" value="KAE9198749.1"/>
    <property type="molecule type" value="Genomic_DNA"/>
</dbReference>
<organism evidence="3 18">
    <name type="scientific">Phytophthora fragariae</name>
    <dbReference type="NCBI Taxonomy" id="53985"/>
    <lineage>
        <taxon>Eukaryota</taxon>
        <taxon>Sar</taxon>
        <taxon>Stramenopiles</taxon>
        <taxon>Oomycota</taxon>
        <taxon>Peronosporomycetes</taxon>
        <taxon>Peronosporales</taxon>
        <taxon>Peronosporaceae</taxon>
        <taxon>Phytophthora</taxon>
    </lineage>
</organism>
<dbReference type="Proteomes" id="UP000476176">
    <property type="component" value="Unassembled WGS sequence"/>
</dbReference>
<evidence type="ECO:0000313" key="16">
    <source>
        <dbReference type="Proteomes" id="UP000440732"/>
    </source>
</evidence>
<dbReference type="EMBL" id="QXGD01000704">
    <property type="protein sequence ID" value="KAE9227870.1"/>
    <property type="molecule type" value="Genomic_DNA"/>
</dbReference>
<evidence type="ECO:0000313" key="11">
    <source>
        <dbReference type="EMBL" id="KAE9339904.1"/>
    </source>
</evidence>
<sequence length="56" mass="6949">MWWSPISILVQYKWMLKCTFLCPQKWYLWFCPRCEPAFRLCIPIIRIHPMRTECAI</sequence>
<dbReference type="EMBL" id="QXGB01000627">
    <property type="protein sequence ID" value="KAE9208757.1"/>
    <property type="molecule type" value="Genomic_DNA"/>
</dbReference>
<protein>
    <recommendedName>
        <fullName evidence="22">Anaphase-promoting complex subunit 11 RING-H2 finger domain-containing protein</fullName>
    </recommendedName>
</protein>
<evidence type="ECO:0000313" key="15">
    <source>
        <dbReference type="Proteomes" id="UP000440367"/>
    </source>
</evidence>
<dbReference type="Proteomes" id="UP000433483">
    <property type="component" value="Unassembled WGS sequence"/>
</dbReference>
<evidence type="ECO:0000313" key="4">
    <source>
        <dbReference type="EMBL" id="KAE9086642.1"/>
    </source>
</evidence>
<feature type="chain" id="PRO_5033521846" description="Anaphase-promoting complex subunit 11 RING-H2 finger domain-containing protein" evidence="1">
    <location>
        <begin position="19"/>
        <end position="56"/>
    </location>
</feature>
<evidence type="ECO:0008006" key="22">
    <source>
        <dbReference type="Google" id="ProtNLM"/>
    </source>
</evidence>
<gene>
    <name evidence="10" type="ORF">PF001_g11438</name>
    <name evidence="9" type="ORF">PF002_g13704</name>
    <name evidence="7" type="ORF">PF004_g19462</name>
    <name evidence="8" type="ORF">PF005_g12086</name>
    <name evidence="6" type="ORF">PF006_g11334</name>
    <name evidence="5" type="ORF">PF007_g12329</name>
    <name evidence="11" type="ORF">PF008_g11353</name>
    <name evidence="2" type="ORF">PF009_g13269</name>
    <name evidence="4" type="ORF">PF010_g20010</name>
    <name evidence="3" type="ORF">PF011_g10972</name>
</gene>
<dbReference type="Proteomes" id="UP000460718">
    <property type="component" value="Unassembled WGS sequence"/>
</dbReference>
<dbReference type="Proteomes" id="UP000440732">
    <property type="component" value="Unassembled WGS sequence"/>
</dbReference>
<evidence type="ECO:0000313" key="7">
    <source>
        <dbReference type="EMBL" id="KAE9198749.1"/>
    </source>
</evidence>
<dbReference type="EMBL" id="QXFW01000594">
    <property type="protein sequence ID" value="KAE9007805.1"/>
    <property type="molecule type" value="Genomic_DNA"/>
</dbReference>
<dbReference type="EMBL" id="QXGE01000608">
    <property type="protein sequence ID" value="KAE9307806.1"/>
    <property type="molecule type" value="Genomic_DNA"/>
</dbReference>
<dbReference type="Proteomes" id="UP000440367">
    <property type="component" value="Unassembled WGS sequence"/>
</dbReference>
<reference evidence="18 19" key="1">
    <citation type="submission" date="2018-09" db="EMBL/GenBank/DDBJ databases">
        <title>Genomic investigation of the strawberry pathogen Phytophthora fragariae indicates pathogenicity is determined by transcriptional variation in three key races.</title>
        <authorList>
            <person name="Adams T.M."/>
            <person name="Armitage A.D."/>
            <person name="Sobczyk M.K."/>
            <person name="Bates H.J."/>
            <person name="Dunwell J.M."/>
            <person name="Nellist C.F."/>
            <person name="Harrison R.J."/>
        </authorList>
    </citation>
    <scope>NUCLEOTIDE SEQUENCE [LARGE SCALE GENOMIC DNA]</scope>
    <source>
        <strain evidence="10 14">A4</strain>
        <strain evidence="9 15">BC-1</strain>
        <strain evidence="7 19">BC-23</strain>
        <strain evidence="8 13">NOV-27</strain>
        <strain evidence="6 16">NOV-5</strain>
        <strain evidence="5 17">NOV-71</strain>
        <strain evidence="11 20">NOV-77</strain>
        <strain evidence="2 12">NOV-9</strain>
        <strain evidence="4 21">ONT-3</strain>
        <strain evidence="3 18">SCRP245</strain>
    </source>
</reference>
<keyword evidence="13" id="KW-1185">Reference proteome</keyword>
<evidence type="ECO:0000313" key="6">
    <source>
        <dbReference type="EMBL" id="KAE9143664.1"/>
    </source>
</evidence>
<name>A0A6A3KRF0_9STRA</name>
<evidence type="ECO:0000313" key="8">
    <source>
        <dbReference type="EMBL" id="KAE9208757.1"/>
    </source>
</evidence>
<evidence type="ECO:0000256" key="1">
    <source>
        <dbReference type="SAM" id="SignalP"/>
    </source>
</evidence>
<evidence type="ECO:0000313" key="19">
    <source>
        <dbReference type="Proteomes" id="UP000476176"/>
    </source>
</evidence>
<dbReference type="EMBL" id="QXFY01000604">
    <property type="protein sequence ID" value="KAE9339904.1"/>
    <property type="molecule type" value="Genomic_DNA"/>
</dbReference>
<evidence type="ECO:0000313" key="14">
    <source>
        <dbReference type="Proteomes" id="UP000437068"/>
    </source>
</evidence>
<dbReference type="Proteomes" id="UP000437068">
    <property type="component" value="Unassembled WGS sequence"/>
</dbReference>
<proteinExistence type="predicted"/>
<evidence type="ECO:0000313" key="18">
    <source>
        <dbReference type="Proteomes" id="UP000460718"/>
    </source>
</evidence>
<dbReference type="EMBL" id="QXFZ01000645">
    <property type="protein sequence ID" value="KAE9109219.1"/>
    <property type="molecule type" value="Genomic_DNA"/>
</dbReference>
<feature type="signal peptide" evidence="1">
    <location>
        <begin position="1"/>
        <end position="18"/>
    </location>
</feature>
<dbReference type="EMBL" id="QXGF01000687">
    <property type="protein sequence ID" value="KAE8936815.1"/>
    <property type="molecule type" value="Genomic_DNA"/>
</dbReference>
<evidence type="ECO:0000313" key="5">
    <source>
        <dbReference type="EMBL" id="KAE9109219.1"/>
    </source>
</evidence>
<evidence type="ECO:0000313" key="9">
    <source>
        <dbReference type="EMBL" id="KAE9227870.1"/>
    </source>
</evidence>
<dbReference type="AlphaFoldDB" id="A0A6A3KRF0"/>